<evidence type="ECO:0000313" key="3">
    <source>
        <dbReference type="EMBL" id="CAF1657670.1"/>
    </source>
</evidence>
<gene>
    <name evidence="2" type="ORF">EDS130_LOCUS27578</name>
    <name evidence="3" type="ORF">XAT740_LOCUS56227</name>
</gene>
<keyword evidence="4" id="KW-1185">Reference proteome</keyword>
<protein>
    <submittedName>
        <fullName evidence="2">Uncharacterized protein</fullName>
    </submittedName>
</protein>
<sequence length="230" mass="25986">MSELYSFGTSENRISNPDERSILDIPRNSSNQKIEVYYLSIENHPQIHSDEITKSVPPPPPLTTRRDVNSARFRPELYHLSTEDADAKICTCRSSPELISKKRKSSVSCEAGAEMYYISTESRKIPGTVDDDKQGLYRTANYQQLKSTAFSTPPDSPTDKKVITYTLIKSNENKFSSSFSPTPSPPLQPIKKKQAVTLTAVNTNNATMLPRSKALESLQRSMKKYRFYGY</sequence>
<proteinExistence type="predicted"/>
<evidence type="ECO:0000256" key="1">
    <source>
        <dbReference type="SAM" id="MobiDB-lite"/>
    </source>
</evidence>
<dbReference type="EMBL" id="CAJNOR010010917">
    <property type="protein sequence ID" value="CAF1657670.1"/>
    <property type="molecule type" value="Genomic_DNA"/>
</dbReference>
<name>A0A814ZHI9_ADIRI</name>
<evidence type="ECO:0000313" key="4">
    <source>
        <dbReference type="Proteomes" id="UP000663828"/>
    </source>
</evidence>
<comment type="caution">
    <text evidence="2">The sequence shown here is derived from an EMBL/GenBank/DDBJ whole genome shotgun (WGS) entry which is preliminary data.</text>
</comment>
<dbReference type="Proteomes" id="UP000663828">
    <property type="component" value="Unassembled WGS sequence"/>
</dbReference>
<reference evidence="2" key="1">
    <citation type="submission" date="2021-02" db="EMBL/GenBank/DDBJ databases">
        <authorList>
            <person name="Nowell W R."/>
        </authorList>
    </citation>
    <scope>NUCLEOTIDE SEQUENCE</scope>
</reference>
<dbReference type="AlphaFoldDB" id="A0A814ZHI9"/>
<evidence type="ECO:0000313" key="5">
    <source>
        <dbReference type="Proteomes" id="UP000663852"/>
    </source>
</evidence>
<dbReference type="OrthoDB" id="9986558at2759"/>
<feature type="region of interest" description="Disordered" evidence="1">
    <location>
        <begin position="1"/>
        <end position="26"/>
    </location>
</feature>
<organism evidence="2 5">
    <name type="scientific">Adineta ricciae</name>
    <name type="common">Rotifer</name>
    <dbReference type="NCBI Taxonomy" id="249248"/>
    <lineage>
        <taxon>Eukaryota</taxon>
        <taxon>Metazoa</taxon>
        <taxon>Spiralia</taxon>
        <taxon>Gnathifera</taxon>
        <taxon>Rotifera</taxon>
        <taxon>Eurotatoria</taxon>
        <taxon>Bdelloidea</taxon>
        <taxon>Adinetida</taxon>
        <taxon>Adinetidae</taxon>
        <taxon>Adineta</taxon>
    </lineage>
</organism>
<dbReference type="EMBL" id="CAJNOJ010000174">
    <property type="protein sequence ID" value="CAF1243339.1"/>
    <property type="molecule type" value="Genomic_DNA"/>
</dbReference>
<accession>A0A814ZHI9</accession>
<evidence type="ECO:0000313" key="2">
    <source>
        <dbReference type="EMBL" id="CAF1243339.1"/>
    </source>
</evidence>
<dbReference type="Proteomes" id="UP000663852">
    <property type="component" value="Unassembled WGS sequence"/>
</dbReference>